<dbReference type="OrthoDB" id="9815059at2"/>
<dbReference type="Pfam" id="PF13432">
    <property type="entry name" value="TPR_16"/>
    <property type="match status" value="1"/>
</dbReference>
<dbReference type="PROSITE" id="PS50005">
    <property type="entry name" value="TPR"/>
    <property type="match status" value="4"/>
</dbReference>
<dbReference type="InterPro" id="IPR019734">
    <property type="entry name" value="TPR_rpt"/>
</dbReference>
<evidence type="ECO:0000313" key="4">
    <source>
        <dbReference type="EMBL" id="TRO79496.1"/>
    </source>
</evidence>
<dbReference type="AlphaFoldDB" id="A0A550J8G9"/>
<organism evidence="4 5">
    <name type="scientific">Trichloromonas acetexigens</name>
    <dbReference type="NCBI Taxonomy" id="38815"/>
    <lineage>
        <taxon>Bacteria</taxon>
        <taxon>Pseudomonadati</taxon>
        <taxon>Thermodesulfobacteriota</taxon>
        <taxon>Desulfuromonadia</taxon>
        <taxon>Desulfuromonadales</taxon>
        <taxon>Trichloromonadaceae</taxon>
        <taxon>Trichloromonas</taxon>
    </lineage>
</organism>
<feature type="repeat" description="TPR" evidence="3">
    <location>
        <begin position="144"/>
        <end position="177"/>
    </location>
</feature>
<dbReference type="InterPro" id="IPR011990">
    <property type="entry name" value="TPR-like_helical_dom_sf"/>
</dbReference>
<feature type="repeat" description="TPR" evidence="3">
    <location>
        <begin position="40"/>
        <end position="73"/>
    </location>
</feature>
<sequence>MWFSSHREVCVLKPLLILFLAGALAISAGCGSSEKKPPKGESHYIMGLSHFRQQQLTQALKEFLLAVEANPQNADYQNGLALAYQFKKAYPEAEKHYIKALALGGDSPEHQNNLAALYLDMQRWDDAIKYFRLAASNLLFGQPERAHTGIGFAYMQKGEYLDAVGAFQQAIKENPNFALAHFRLGEVYHALDKWELAVASLRKAAELAPVVPEIRYKLGLAHMKNGQTPEALAAFEEVLRLAPTSEEAHLAKSYIEVLK</sequence>
<dbReference type="PROSITE" id="PS50293">
    <property type="entry name" value="TPR_REGION"/>
    <property type="match status" value="1"/>
</dbReference>
<keyword evidence="2 3" id="KW-0802">TPR repeat</keyword>
<gene>
    <name evidence="4" type="ORF">FL622_13220</name>
</gene>
<keyword evidence="1" id="KW-0677">Repeat</keyword>
<name>A0A550J8G9_9BACT</name>
<dbReference type="Pfam" id="PF13424">
    <property type="entry name" value="TPR_12"/>
    <property type="match status" value="1"/>
</dbReference>
<dbReference type="SUPFAM" id="SSF81901">
    <property type="entry name" value="HCP-like"/>
    <property type="match status" value="1"/>
</dbReference>
<proteinExistence type="predicted"/>
<dbReference type="InterPro" id="IPR050498">
    <property type="entry name" value="Ycf3"/>
</dbReference>
<dbReference type="Gene3D" id="1.25.40.10">
    <property type="entry name" value="Tetratricopeptide repeat domain"/>
    <property type="match status" value="2"/>
</dbReference>
<keyword evidence="5" id="KW-1185">Reference proteome</keyword>
<evidence type="ECO:0000256" key="1">
    <source>
        <dbReference type="ARBA" id="ARBA00022737"/>
    </source>
</evidence>
<dbReference type="Pfam" id="PF13181">
    <property type="entry name" value="TPR_8"/>
    <property type="match status" value="1"/>
</dbReference>
<reference evidence="4 5" key="1">
    <citation type="submission" date="2019-07" db="EMBL/GenBank/DDBJ databases">
        <title>Insights of Desulfuromonas acetexigens electromicrobiology.</title>
        <authorList>
            <person name="Katuri K."/>
            <person name="Sapireddy V."/>
            <person name="Shaw D.R."/>
            <person name="Saikaly P."/>
        </authorList>
    </citation>
    <scope>NUCLEOTIDE SEQUENCE [LARGE SCALE GENOMIC DNA]</scope>
    <source>
        <strain evidence="4 5">2873</strain>
    </source>
</reference>
<evidence type="ECO:0000256" key="3">
    <source>
        <dbReference type="PROSITE-ProRule" id="PRU00339"/>
    </source>
</evidence>
<dbReference type="EMBL" id="VJVV01000010">
    <property type="protein sequence ID" value="TRO79496.1"/>
    <property type="molecule type" value="Genomic_DNA"/>
</dbReference>
<dbReference type="Proteomes" id="UP000317155">
    <property type="component" value="Unassembled WGS sequence"/>
</dbReference>
<feature type="repeat" description="TPR" evidence="3">
    <location>
        <begin position="212"/>
        <end position="245"/>
    </location>
</feature>
<dbReference type="InterPro" id="IPR013105">
    <property type="entry name" value="TPR_2"/>
</dbReference>
<evidence type="ECO:0000313" key="5">
    <source>
        <dbReference type="Proteomes" id="UP000317155"/>
    </source>
</evidence>
<comment type="caution">
    <text evidence="4">The sequence shown here is derived from an EMBL/GenBank/DDBJ whole genome shotgun (WGS) entry which is preliminary data.</text>
</comment>
<dbReference type="PROSITE" id="PS51257">
    <property type="entry name" value="PROKAR_LIPOPROTEIN"/>
    <property type="match status" value="1"/>
</dbReference>
<protein>
    <submittedName>
        <fullName evidence="4">Tetratricopeptide repeat protein</fullName>
    </submittedName>
</protein>
<dbReference type="Pfam" id="PF07719">
    <property type="entry name" value="TPR_2"/>
    <property type="match status" value="1"/>
</dbReference>
<evidence type="ECO:0000256" key="2">
    <source>
        <dbReference type="ARBA" id="ARBA00022803"/>
    </source>
</evidence>
<dbReference type="PANTHER" id="PTHR44858:SF1">
    <property type="entry name" value="UDP-N-ACETYLGLUCOSAMINE--PEPTIDE N-ACETYLGLUCOSAMINYLTRANSFERASE SPINDLY-RELATED"/>
    <property type="match status" value="1"/>
</dbReference>
<dbReference type="SMART" id="SM00028">
    <property type="entry name" value="TPR"/>
    <property type="match status" value="6"/>
</dbReference>
<dbReference type="PANTHER" id="PTHR44858">
    <property type="entry name" value="TETRATRICOPEPTIDE REPEAT PROTEIN 6"/>
    <property type="match status" value="1"/>
</dbReference>
<accession>A0A550J8G9</accession>
<feature type="repeat" description="TPR" evidence="3">
    <location>
        <begin position="178"/>
        <end position="211"/>
    </location>
</feature>